<dbReference type="AlphaFoldDB" id="A0A8S9MVN8"/>
<evidence type="ECO:0000259" key="2">
    <source>
        <dbReference type="Pfam" id="PF16200"/>
    </source>
</evidence>
<comment type="similarity">
    <text evidence="1">Belongs to the band 7/mec-2 family.</text>
</comment>
<sequence>MTNQWKVQEIKLAYRILCEIGKSPPGCRLPLNVQRSLTWPHFFVVPLLCYWDSHNIKKKGFYGNHPPLPRSILARSQATVRGLAMLSQSLKETGGVEAVSLRFAEQYIQAFSNIAKEYDNVASKVHREMTKRHQQWKVTGKRHR</sequence>
<feature type="domain" description="STML2-like C-terminal extension" evidence="2">
    <location>
        <begin position="85"/>
        <end position="118"/>
    </location>
</feature>
<evidence type="ECO:0000256" key="1">
    <source>
        <dbReference type="ARBA" id="ARBA00008164"/>
    </source>
</evidence>
<protein>
    <recommendedName>
        <fullName evidence="2">STML2-like C-terminal extension domain-containing protein</fullName>
    </recommendedName>
</protein>
<dbReference type="Pfam" id="PF16200">
    <property type="entry name" value="Band_7_C"/>
    <property type="match status" value="1"/>
</dbReference>
<comment type="caution">
    <text evidence="3">The sequence shown here is derived from an EMBL/GenBank/DDBJ whole genome shotgun (WGS) entry which is preliminary data.</text>
</comment>
<organism evidence="3 4">
    <name type="scientific">Brassica cretica</name>
    <name type="common">Mustard</name>
    <dbReference type="NCBI Taxonomy" id="69181"/>
    <lineage>
        <taxon>Eukaryota</taxon>
        <taxon>Viridiplantae</taxon>
        <taxon>Streptophyta</taxon>
        <taxon>Embryophyta</taxon>
        <taxon>Tracheophyta</taxon>
        <taxon>Spermatophyta</taxon>
        <taxon>Magnoliopsida</taxon>
        <taxon>eudicotyledons</taxon>
        <taxon>Gunneridae</taxon>
        <taxon>Pentapetalae</taxon>
        <taxon>rosids</taxon>
        <taxon>malvids</taxon>
        <taxon>Brassicales</taxon>
        <taxon>Brassicaceae</taxon>
        <taxon>Brassiceae</taxon>
        <taxon>Brassica</taxon>
    </lineage>
</organism>
<dbReference type="EMBL" id="QGKX02002183">
    <property type="protein sequence ID" value="KAF3486823.1"/>
    <property type="molecule type" value="Genomic_DNA"/>
</dbReference>
<gene>
    <name evidence="3" type="ORF">F2Q69_00052636</name>
</gene>
<dbReference type="Proteomes" id="UP000712600">
    <property type="component" value="Unassembled WGS sequence"/>
</dbReference>
<evidence type="ECO:0000313" key="4">
    <source>
        <dbReference type="Proteomes" id="UP000712600"/>
    </source>
</evidence>
<reference evidence="3" key="1">
    <citation type="submission" date="2019-12" db="EMBL/GenBank/DDBJ databases">
        <title>Genome sequencing and annotation of Brassica cretica.</title>
        <authorList>
            <person name="Studholme D.J."/>
            <person name="Sarris P."/>
        </authorList>
    </citation>
    <scope>NUCLEOTIDE SEQUENCE</scope>
    <source>
        <strain evidence="3">PFS-109/04</strain>
        <tissue evidence="3">Leaf</tissue>
    </source>
</reference>
<proteinExistence type="inferred from homology"/>
<accession>A0A8S9MVN8</accession>
<name>A0A8S9MVN8_BRACR</name>
<evidence type="ECO:0000313" key="3">
    <source>
        <dbReference type="EMBL" id="KAF3486823.1"/>
    </source>
</evidence>
<dbReference type="InterPro" id="IPR032435">
    <property type="entry name" value="STML2-like_C"/>
</dbReference>